<evidence type="ECO:0000256" key="3">
    <source>
        <dbReference type="ARBA" id="ARBA00022801"/>
    </source>
</evidence>
<dbReference type="SUPFAM" id="SSF81606">
    <property type="entry name" value="PP2C-like"/>
    <property type="match status" value="1"/>
</dbReference>
<dbReference type="EMBL" id="HACM01000902">
    <property type="protein sequence ID" value="CRZ01344.1"/>
    <property type="molecule type" value="Transcribed_RNA"/>
</dbReference>
<keyword evidence="2" id="KW-0479">Metal-binding</keyword>
<dbReference type="Gene3D" id="3.60.40.10">
    <property type="entry name" value="PPM-type phosphatase domain"/>
    <property type="match status" value="1"/>
</dbReference>
<evidence type="ECO:0000256" key="2">
    <source>
        <dbReference type="ARBA" id="ARBA00022723"/>
    </source>
</evidence>
<dbReference type="InterPro" id="IPR001932">
    <property type="entry name" value="PPM-type_phosphatase-like_dom"/>
</dbReference>
<keyword evidence="4" id="KW-0904">Protein phosphatase</keyword>
<name>A0A0H5R0P9_9EUKA</name>
<dbReference type="GO" id="GO:0016020">
    <property type="term" value="C:membrane"/>
    <property type="evidence" value="ECO:0007669"/>
    <property type="project" value="UniProtKB-SubCell"/>
</dbReference>
<dbReference type="InterPro" id="IPR036457">
    <property type="entry name" value="PPM-type-like_dom_sf"/>
</dbReference>
<dbReference type="GO" id="GO:0046872">
    <property type="term" value="F:metal ion binding"/>
    <property type="evidence" value="ECO:0007669"/>
    <property type="project" value="UniProtKB-KW"/>
</dbReference>
<comment type="subcellular location">
    <subcellularLocation>
        <location evidence="1">Membrane</location>
        <topology evidence="1">Peripheral membrane protein</topology>
    </subcellularLocation>
</comment>
<feature type="domain" description="PPM-type phosphatase" evidence="5">
    <location>
        <begin position="15"/>
        <end position="95"/>
    </location>
</feature>
<organism evidence="6">
    <name type="scientific">Spongospora subterranea</name>
    <dbReference type="NCBI Taxonomy" id="70186"/>
    <lineage>
        <taxon>Eukaryota</taxon>
        <taxon>Sar</taxon>
        <taxon>Rhizaria</taxon>
        <taxon>Endomyxa</taxon>
        <taxon>Phytomyxea</taxon>
        <taxon>Plasmodiophorida</taxon>
        <taxon>Plasmodiophoridae</taxon>
        <taxon>Spongospora</taxon>
    </lineage>
</organism>
<proteinExistence type="predicted"/>
<accession>A0A0H5R0P9</accession>
<reference evidence="6" key="1">
    <citation type="submission" date="2015-04" db="EMBL/GenBank/DDBJ databases">
        <title>The genome sequence of the plant pathogenic Rhizarian Plasmodiophora brassicae reveals insights in its biotrophic life cycle and the origin of chitin synthesis.</title>
        <authorList>
            <person name="Schwelm A."/>
            <person name="Fogelqvist J."/>
            <person name="Knaust A."/>
            <person name="Julke S."/>
            <person name="Lilja T."/>
            <person name="Dhandapani V."/>
            <person name="Bonilla-Rosso G."/>
            <person name="Karlsson M."/>
            <person name="Shevchenko A."/>
            <person name="Choi S.R."/>
            <person name="Kim H.G."/>
            <person name="Park J.Y."/>
            <person name="Lim Y.P."/>
            <person name="Ludwig-Muller J."/>
            <person name="Dixelius C."/>
        </authorList>
    </citation>
    <scope>NUCLEOTIDE SEQUENCE</scope>
    <source>
        <tissue evidence="6">Potato root galls</tissue>
    </source>
</reference>
<dbReference type="AlphaFoldDB" id="A0A0H5R0P9"/>
<evidence type="ECO:0000259" key="5">
    <source>
        <dbReference type="Pfam" id="PF00481"/>
    </source>
</evidence>
<evidence type="ECO:0000256" key="4">
    <source>
        <dbReference type="ARBA" id="ARBA00022912"/>
    </source>
</evidence>
<sequence>MIPPRHYLSSSIFLRHGVHQDRGRRTAMEDTHMIEHHFTELVAREMKTTSAPVFFPLDLHSVYFGLFDGHAGVAAAEFCKRNLHRNIARSIPTCQNMAEAMSQG</sequence>
<dbReference type="InterPro" id="IPR000222">
    <property type="entry name" value="PP2C_BS"/>
</dbReference>
<evidence type="ECO:0000256" key="1">
    <source>
        <dbReference type="ARBA" id="ARBA00004170"/>
    </source>
</evidence>
<evidence type="ECO:0000313" key="6">
    <source>
        <dbReference type="EMBL" id="CRZ01344.1"/>
    </source>
</evidence>
<dbReference type="GO" id="GO:0004721">
    <property type="term" value="F:phosphoprotein phosphatase activity"/>
    <property type="evidence" value="ECO:0007669"/>
    <property type="project" value="UniProtKB-KW"/>
</dbReference>
<dbReference type="Pfam" id="PF00481">
    <property type="entry name" value="PP2C"/>
    <property type="match status" value="1"/>
</dbReference>
<dbReference type="PROSITE" id="PS01032">
    <property type="entry name" value="PPM_1"/>
    <property type="match status" value="1"/>
</dbReference>
<protein>
    <recommendedName>
        <fullName evidence="5">PPM-type phosphatase domain-containing protein</fullName>
    </recommendedName>
</protein>
<keyword evidence="3" id="KW-0378">Hydrolase</keyword>